<evidence type="ECO:0000256" key="1">
    <source>
        <dbReference type="ARBA" id="ARBA00004141"/>
    </source>
</evidence>
<feature type="transmembrane region" description="Helical" evidence="6">
    <location>
        <begin position="114"/>
        <end position="132"/>
    </location>
</feature>
<evidence type="ECO:0000256" key="6">
    <source>
        <dbReference type="SAM" id="Phobius"/>
    </source>
</evidence>
<feature type="transmembrane region" description="Helical" evidence="6">
    <location>
        <begin position="325"/>
        <end position="350"/>
    </location>
</feature>
<evidence type="ECO:0000256" key="2">
    <source>
        <dbReference type="ARBA" id="ARBA00022448"/>
    </source>
</evidence>
<dbReference type="InterPro" id="IPR036259">
    <property type="entry name" value="MFS_trans_sf"/>
</dbReference>
<accession>A0A3F2RXD2</accession>
<feature type="transmembrane region" description="Helical" evidence="6">
    <location>
        <begin position="412"/>
        <end position="434"/>
    </location>
</feature>
<dbReference type="EMBL" id="MBAD02002028">
    <property type="protein sequence ID" value="RLN50400.1"/>
    <property type="molecule type" value="Genomic_DNA"/>
</dbReference>
<evidence type="ECO:0000313" key="8">
    <source>
        <dbReference type="EMBL" id="RLN50400.1"/>
    </source>
</evidence>
<feature type="transmembrane region" description="Helical" evidence="6">
    <location>
        <begin position="389"/>
        <end position="406"/>
    </location>
</feature>
<feature type="transmembrane region" description="Helical" evidence="6">
    <location>
        <begin position="169"/>
        <end position="190"/>
    </location>
</feature>
<feature type="transmembrane region" description="Helical" evidence="6">
    <location>
        <begin position="202"/>
        <end position="222"/>
    </location>
</feature>
<organism evidence="9 10">
    <name type="scientific">Phytophthora kernoviae</name>
    <dbReference type="NCBI Taxonomy" id="325452"/>
    <lineage>
        <taxon>Eukaryota</taxon>
        <taxon>Sar</taxon>
        <taxon>Stramenopiles</taxon>
        <taxon>Oomycota</taxon>
        <taxon>Peronosporomycetes</taxon>
        <taxon>Peronosporales</taxon>
        <taxon>Peronosporaceae</taxon>
        <taxon>Phytophthora</taxon>
    </lineage>
</organism>
<feature type="domain" description="Major facilitator superfamily (MFS) profile" evidence="7">
    <location>
        <begin position="78"/>
        <end position="503"/>
    </location>
</feature>
<dbReference type="PANTHER" id="PTHR23511">
    <property type="entry name" value="SYNAPTIC VESICLE GLYCOPROTEIN 2"/>
    <property type="match status" value="1"/>
</dbReference>
<proteinExistence type="predicted"/>
<evidence type="ECO:0000256" key="3">
    <source>
        <dbReference type="ARBA" id="ARBA00022692"/>
    </source>
</evidence>
<dbReference type="GO" id="GO:0022857">
    <property type="term" value="F:transmembrane transporter activity"/>
    <property type="evidence" value="ECO:0007669"/>
    <property type="project" value="InterPro"/>
</dbReference>
<dbReference type="Proteomes" id="UP000277300">
    <property type="component" value="Unassembled WGS sequence"/>
</dbReference>
<feature type="transmembrane region" description="Helical" evidence="6">
    <location>
        <begin position="479"/>
        <end position="500"/>
    </location>
</feature>
<dbReference type="InterPro" id="IPR020846">
    <property type="entry name" value="MFS_dom"/>
</dbReference>
<evidence type="ECO:0000256" key="5">
    <source>
        <dbReference type="ARBA" id="ARBA00023136"/>
    </source>
</evidence>
<dbReference type="SUPFAM" id="SSF103473">
    <property type="entry name" value="MFS general substrate transporter"/>
    <property type="match status" value="1"/>
</dbReference>
<feature type="transmembrane region" description="Helical" evidence="6">
    <location>
        <begin position="228"/>
        <end position="251"/>
    </location>
</feature>
<gene>
    <name evidence="8" type="ORF">BBJ29_000929</name>
    <name evidence="9" type="ORF">BBP00_00002446</name>
</gene>
<dbReference type="Pfam" id="PF00083">
    <property type="entry name" value="Sugar_tr"/>
    <property type="match status" value="1"/>
</dbReference>
<dbReference type="Gene3D" id="1.20.1250.20">
    <property type="entry name" value="MFS general substrate transporter like domains"/>
    <property type="match status" value="1"/>
</dbReference>
<dbReference type="PANTHER" id="PTHR23511:SF5">
    <property type="entry name" value="MAJOR FACILITATOR-TYPE TRANSPORTER HXNZ-RELATED"/>
    <property type="match status" value="1"/>
</dbReference>
<sequence>MSSFHACAQHAQIRRQQPAGDKNFTLQEVQTAVLLFVMTQNAPLDTVEAVQRITRRIDAIGERDHGIFMGLSWYYIKLILLTGIGWAMDSMETFIFTYCSSLIREDIPQSSRQASFLGGAVFVGSFIGSFPFGSLADKYGRRPMFMVTMFIFLFGLAFCGFSWNVTSLTFARIISGIGLGGELPVASTLVQELSPKKTRGKIIVLLESFWAIGCMIAVVMAFGVAPKIGWRETFFICCIPVVYAAAIRFYIPESPKWLASVGRYDEAVAIVESIERAHGLDPYDPKSELETGETATVASPQQLPDSHLKRIGMLFQRQFRVRTTVLWTLWFGISMSYYAIFIYLPTLIGLKGYNMNGQWETILVITAFQLPGYFAAAGLVEVIGRKQTLVIFLAGAFASAIAMGYVEAEKMPVMVTGSFVSFFMLGAWGCVYAYTPENYPTAIRGMGAAYPSGFSRIGSFSGPYLCASMFSDWNMSLEAIMWVFGGMLMVVSAIVLFFGYEPRGKNVELYDEEDKRTEKGSGVFEAVQTPN</sequence>
<dbReference type="OrthoDB" id="4139357at2759"/>
<keyword evidence="2" id="KW-0813">Transport</keyword>
<reference evidence="10 11" key="1">
    <citation type="submission" date="2018-07" db="EMBL/GenBank/DDBJ databases">
        <title>Genome sequencing of oomycete isolates from Chile give support for New Zealand origin for Phytophthora kernoviae and make available the first Nothophytophthora sp. genome.</title>
        <authorList>
            <person name="Studholme D.J."/>
            <person name="Sanfuentes E."/>
            <person name="Panda P."/>
            <person name="Hill R."/>
            <person name="Sambles C."/>
            <person name="Grant M."/>
            <person name="Williams N.M."/>
            <person name="Mcdougal R.L."/>
        </authorList>
    </citation>
    <scope>NUCLEOTIDE SEQUENCE [LARGE SCALE GENOMIC DNA]</scope>
    <source>
        <strain evidence="9">Chile6</strain>
        <strain evidence="8">Chile7</strain>
    </source>
</reference>
<name>A0A3F2RXD2_9STRA</name>
<comment type="caution">
    <text evidence="9">The sequence shown here is derived from an EMBL/GenBank/DDBJ whole genome shotgun (WGS) entry which is preliminary data.</text>
</comment>
<evidence type="ECO:0000313" key="9">
    <source>
        <dbReference type="EMBL" id="RLN66070.1"/>
    </source>
</evidence>
<protein>
    <recommendedName>
        <fullName evidence="7">Major facilitator superfamily (MFS) profile domain-containing protein</fullName>
    </recommendedName>
</protein>
<feature type="transmembrane region" description="Helical" evidence="6">
    <location>
        <begin position="66"/>
        <end position="88"/>
    </location>
</feature>
<dbReference type="InterPro" id="IPR005829">
    <property type="entry name" value="Sugar_transporter_CS"/>
</dbReference>
<dbReference type="AlphaFoldDB" id="A0A3F2RXD2"/>
<evidence type="ECO:0000313" key="11">
    <source>
        <dbReference type="Proteomes" id="UP000284657"/>
    </source>
</evidence>
<feature type="transmembrane region" description="Helical" evidence="6">
    <location>
        <begin position="144"/>
        <end position="163"/>
    </location>
</feature>
<evidence type="ECO:0000259" key="7">
    <source>
        <dbReference type="PROSITE" id="PS50850"/>
    </source>
</evidence>
<dbReference type="Proteomes" id="UP000284657">
    <property type="component" value="Unassembled WGS sequence"/>
</dbReference>
<dbReference type="PROSITE" id="PS00217">
    <property type="entry name" value="SUGAR_TRANSPORT_2"/>
    <property type="match status" value="1"/>
</dbReference>
<keyword evidence="3 6" id="KW-0812">Transmembrane</keyword>
<evidence type="ECO:0000256" key="4">
    <source>
        <dbReference type="ARBA" id="ARBA00022989"/>
    </source>
</evidence>
<feature type="transmembrane region" description="Helical" evidence="6">
    <location>
        <begin position="362"/>
        <end position="382"/>
    </location>
</feature>
<dbReference type="EMBL" id="MBDO02000042">
    <property type="protein sequence ID" value="RLN66070.1"/>
    <property type="molecule type" value="Genomic_DNA"/>
</dbReference>
<evidence type="ECO:0000313" key="10">
    <source>
        <dbReference type="Proteomes" id="UP000277300"/>
    </source>
</evidence>
<comment type="subcellular location">
    <subcellularLocation>
        <location evidence="1">Membrane</location>
        <topology evidence="1">Multi-pass membrane protein</topology>
    </subcellularLocation>
</comment>
<keyword evidence="4 6" id="KW-1133">Transmembrane helix</keyword>
<dbReference type="CDD" id="cd17316">
    <property type="entry name" value="MFS_SV2_like"/>
    <property type="match status" value="1"/>
</dbReference>
<dbReference type="InterPro" id="IPR005828">
    <property type="entry name" value="MFS_sugar_transport-like"/>
</dbReference>
<keyword evidence="5 6" id="KW-0472">Membrane</keyword>
<dbReference type="PROSITE" id="PS50850">
    <property type="entry name" value="MFS"/>
    <property type="match status" value="1"/>
</dbReference>
<dbReference type="GO" id="GO:0016020">
    <property type="term" value="C:membrane"/>
    <property type="evidence" value="ECO:0007669"/>
    <property type="project" value="UniProtKB-SubCell"/>
</dbReference>